<keyword evidence="2 4" id="KW-0560">Oxidoreductase</keyword>
<sequence>MSLPRPHPAARAVVTGASSGIGAALAEGLAARGHALILVARRVDRMEELAGRLRRDRAVEVEVRGCDLADVRDRRALCGELADRTISVLCNNAGFATFGGFSALDAAREREEVEVNVVAVHELTAAVLPGMVARGSGAVLVTGSTAGHQPMPGAATYSASKAFVNTFAEALHAELRGTGVTCTLLAPGPVRTGFTAVADVPEFERRAPGFVWVSAEQAAGQALTAMERGRRRAVPGAFAVAGTVGGRYTPRAVLLPVLTKVIGALT</sequence>
<dbReference type="InterPro" id="IPR020904">
    <property type="entry name" value="Sc_DH/Rdtase_CS"/>
</dbReference>
<dbReference type="PRINTS" id="PR00081">
    <property type="entry name" value="GDHRDH"/>
</dbReference>
<evidence type="ECO:0000256" key="1">
    <source>
        <dbReference type="ARBA" id="ARBA00006484"/>
    </source>
</evidence>
<dbReference type="PIRSF" id="PIRSF000126">
    <property type="entry name" value="11-beta-HSD1"/>
    <property type="match status" value="1"/>
</dbReference>
<dbReference type="InterPro" id="IPR002347">
    <property type="entry name" value="SDR_fam"/>
</dbReference>
<dbReference type="EC" id="1.1.1.313" evidence="4"/>
<gene>
    <name evidence="4" type="primary">isfD_1</name>
    <name evidence="4" type="ORF">BTM25_04620</name>
</gene>
<organism evidence="4 5">
    <name type="scientific">Actinomadura rubteroloni</name>
    <dbReference type="NCBI Taxonomy" id="1926885"/>
    <lineage>
        <taxon>Bacteria</taxon>
        <taxon>Bacillati</taxon>
        <taxon>Actinomycetota</taxon>
        <taxon>Actinomycetes</taxon>
        <taxon>Streptosporangiales</taxon>
        <taxon>Thermomonosporaceae</taxon>
        <taxon>Actinomadura</taxon>
    </lineage>
</organism>
<evidence type="ECO:0000256" key="2">
    <source>
        <dbReference type="ARBA" id="ARBA00023002"/>
    </source>
</evidence>
<dbReference type="SMART" id="SM00822">
    <property type="entry name" value="PKS_KR"/>
    <property type="match status" value="1"/>
</dbReference>
<proteinExistence type="inferred from homology"/>
<dbReference type="Proteomes" id="UP000242367">
    <property type="component" value="Unassembled WGS sequence"/>
</dbReference>
<dbReference type="Gene3D" id="3.40.50.720">
    <property type="entry name" value="NAD(P)-binding Rossmann-like Domain"/>
    <property type="match status" value="1"/>
</dbReference>
<evidence type="ECO:0000313" key="5">
    <source>
        <dbReference type="Proteomes" id="UP000242367"/>
    </source>
</evidence>
<dbReference type="GO" id="GO:0016491">
    <property type="term" value="F:oxidoreductase activity"/>
    <property type="evidence" value="ECO:0007669"/>
    <property type="project" value="UniProtKB-KW"/>
</dbReference>
<accession>A0A2P4UM07</accession>
<dbReference type="SUPFAM" id="SSF51735">
    <property type="entry name" value="NAD(P)-binding Rossmann-fold domains"/>
    <property type="match status" value="1"/>
</dbReference>
<dbReference type="Pfam" id="PF00106">
    <property type="entry name" value="adh_short"/>
    <property type="match status" value="1"/>
</dbReference>
<keyword evidence="5" id="KW-1185">Reference proteome</keyword>
<evidence type="ECO:0000313" key="4">
    <source>
        <dbReference type="EMBL" id="POM26075.1"/>
    </source>
</evidence>
<dbReference type="PANTHER" id="PTHR42901:SF1">
    <property type="entry name" value="ALCOHOL DEHYDROGENASE"/>
    <property type="match status" value="1"/>
</dbReference>
<comment type="caution">
    <text evidence="4">The sequence shown here is derived from an EMBL/GenBank/DDBJ whole genome shotgun (WGS) entry which is preliminary data.</text>
</comment>
<dbReference type="RefSeq" id="WP_103561095.1">
    <property type="nucleotide sequence ID" value="NZ_MTBP01000001.1"/>
</dbReference>
<dbReference type="PROSITE" id="PS00061">
    <property type="entry name" value="ADH_SHORT"/>
    <property type="match status" value="1"/>
</dbReference>
<dbReference type="InterPro" id="IPR036291">
    <property type="entry name" value="NAD(P)-bd_dom_sf"/>
</dbReference>
<dbReference type="AlphaFoldDB" id="A0A2P4UM07"/>
<protein>
    <submittedName>
        <fullName evidence="4">Sulfoacetaldehyde reductase</fullName>
        <ecNumber evidence="4">1.1.1.313</ecNumber>
    </submittedName>
</protein>
<name>A0A2P4UM07_9ACTN</name>
<comment type="similarity">
    <text evidence="1">Belongs to the short-chain dehydrogenases/reductases (SDR) family.</text>
</comment>
<evidence type="ECO:0000259" key="3">
    <source>
        <dbReference type="SMART" id="SM00822"/>
    </source>
</evidence>
<dbReference type="PANTHER" id="PTHR42901">
    <property type="entry name" value="ALCOHOL DEHYDROGENASE"/>
    <property type="match status" value="1"/>
</dbReference>
<feature type="domain" description="Ketoreductase" evidence="3">
    <location>
        <begin position="10"/>
        <end position="193"/>
    </location>
</feature>
<reference evidence="4 5" key="1">
    <citation type="journal article" date="2017" name="Chemistry">
        <title>Isolation, Biosynthesis and Chemical Modifications of Rubterolones A-F: Rare Tropolone Alkaloids from Actinomadura sp. 5-2.</title>
        <authorList>
            <person name="Guo H."/>
            <person name="Benndorf R."/>
            <person name="Leichnitz D."/>
            <person name="Klassen J.L."/>
            <person name="Vollmers J."/>
            <person name="Gorls H."/>
            <person name="Steinacker M."/>
            <person name="Weigel C."/>
            <person name="Dahse H.M."/>
            <person name="Kaster A.K."/>
            <person name="de Beer Z.W."/>
            <person name="Poulsen M."/>
            <person name="Beemelmanns C."/>
        </authorList>
    </citation>
    <scope>NUCLEOTIDE SEQUENCE [LARGE SCALE GENOMIC DNA]</scope>
    <source>
        <strain evidence="4 5">5-2</strain>
    </source>
</reference>
<dbReference type="InterPro" id="IPR057326">
    <property type="entry name" value="KR_dom"/>
</dbReference>
<dbReference type="EMBL" id="MTBP01000001">
    <property type="protein sequence ID" value="POM26075.1"/>
    <property type="molecule type" value="Genomic_DNA"/>
</dbReference>